<organism evidence="1 2">
    <name type="scientific">Candidatus Glomeribacter gigasporarum BEG34</name>
    <dbReference type="NCBI Taxonomy" id="1070319"/>
    <lineage>
        <taxon>Bacteria</taxon>
        <taxon>Pseudomonadati</taxon>
        <taxon>Pseudomonadota</taxon>
        <taxon>Betaproteobacteria</taxon>
        <taxon>Burkholderiales</taxon>
        <taxon>Burkholderiaceae</taxon>
        <taxon>Candidatus Glomeribacter</taxon>
    </lineage>
</organism>
<evidence type="ECO:0000313" key="1">
    <source>
        <dbReference type="EMBL" id="CCD29243.1"/>
    </source>
</evidence>
<dbReference type="STRING" id="1070319.CAGGBEG34_210112"/>
<reference evidence="1 2" key="1">
    <citation type="submission" date="2011-08" db="EMBL/GenBank/DDBJ databases">
        <title>The genome of the obligate endobacterium of an arbuscular mycorrhizal fungus reveals an interphylum network of nutritional interactions.</title>
        <authorList>
            <person name="Ghignone S."/>
            <person name="Salvioli A."/>
            <person name="Anca I."/>
            <person name="Lumini E."/>
            <person name="Ortu G."/>
            <person name="Petiti L."/>
            <person name="Cruveiller S."/>
            <person name="Bianciotto V."/>
            <person name="Piffanelli P."/>
            <person name="Lanfranco L."/>
            <person name="Bonfante P."/>
        </authorList>
    </citation>
    <scope>NUCLEOTIDE SEQUENCE [LARGE SCALE GENOMIC DNA]</scope>
    <source>
        <strain evidence="1 2">BEG34</strain>
    </source>
</reference>
<protein>
    <submittedName>
        <fullName evidence="1">Uncharacterized protein</fullName>
    </submittedName>
</protein>
<comment type="caution">
    <text evidence="1">The sequence shown here is derived from an EMBL/GenBank/DDBJ whole genome shotgun (WGS) entry which is preliminary data.</text>
</comment>
<sequence>MPYLSIEKASAQRVEFLFRGAAGRAQRCALGAVFALAFPCNSGRGGQADNPPPAQIQQAHRLSLLLASSAFALDLGLQHEGCFWLLWKRFDPEAVQTPDAVFAALDNMVYIMRFLYHRCFKVSRRSSHRNMRHTSQAAQFA</sequence>
<dbReference type="AlphaFoldDB" id="G2J8Z6"/>
<proteinExistence type="predicted"/>
<evidence type="ECO:0000313" key="2">
    <source>
        <dbReference type="Proteomes" id="UP000054051"/>
    </source>
</evidence>
<dbReference type="EMBL" id="CAFB01000038">
    <property type="protein sequence ID" value="CCD29243.1"/>
    <property type="molecule type" value="Genomic_DNA"/>
</dbReference>
<name>G2J8Z6_9BURK</name>
<accession>G2J8Z6</accession>
<gene>
    <name evidence="1" type="ORF">CAGGBEG34_210112</name>
</gene>
<keyword evidence="2" id="KW-1185">Reference proteome</keyword>
<dbReference type="Proteomes" id="UP000054051">
    <property type="component" value="Unassembled WGS sequence"/>
</dbReference>